<dbReference type="PROSITE" id="PS50943">
    <property type="entry name" value="HTH_CROC1"/>
    <property type="match status" value="1"/>
</dbReference>
<dbReference type="SUPFAM" id="SSF47413">
    <property type="entry name" value="lambda repressor-like DNA-binding domains"/>
    <property type="match status" value="1"/>
</dbReference>
<dbReference type="Pfam" id="PF07883">
    <property type="entry name" value="Cupin_2"/>
    <property type="match status" value="1"/>
</dbReference>
<dbReference type="GO" id="GO:0003700">
    <property type="term" value="F:DNA-binding transcription factor activity"/>
    <property type="evidence" value="ECO:0007669"/>
    <property type="project" value="TreeGrafter"/>
</dbReference>
<dbReference type="InterPro" id="IPR011051">
    <property type="entry name" value="RmlC_Cupin_sf"/>
</dbReference>
<keyword evidence="4" id="KW-1185">Reference proteome</keyword>
<dbReference type="InterPro" id="IPR014710">
    <property type="entry name" value="RmlC-like_jellyroll"/>
</dbReference>
<dbReference type="PANTHER" id="PTHR46797">
    <property type="entry name" value="HTH-TYPE TRANSCRIPTIONAL REGULATOR"/>
    <property type="match status" value="1"/>
</dbReference>
<evidence type="ECO:0000313" key="3">
    <source>
        <dbReference type="EMBL" id="KLN53324.1"/>
    </source>
</evidence>
<keyword evidence="1 3" id="KW-0238">DNA-binding</keyword>
<dbReference type="PATRIC" id="fig|34073.19.peg.5619"/>
<organism evidence="3 4">
    <name type="scientific">Variovorax paradoxus</name>
    <dbReference type="NCBI Taxonomy" id="34073"/>
    <lineage>
        <taxon>Bacteria</taxon>
        <taxon>Pseudomonadati</taxon>
        <taxon>Pseudomonadota</taxon>
        <taxon>Betaproteobacteria</taxon>
        <taxon>Burkholderiales</taxon>
        <taxon>Comamonadaceae</taxon>
        <taxon>Variovorax</taxon>
    </lineage>
</organism>
<gene>
    <name evidence="3" type="ORF">VPARA_54900</name>
</gene>
<protein>
    <submittedName>
        <fullName evidence="3">DNA-binding transcriptional repressor PuuR</fullName>
    </submittedName>
</protein>
<comment type="caution">
    <text evidence="3">The sequence shown here is derived from an EMBL/GenBank/DDBJ whole genome shotgun (WGS) entry which is preliminary data.</text>
</comment>
<dbReference type="InterPro" id="IPR010982">
    <property type="entry name" value="Lambda_DNA-bd_dom_sf"/>
</dbReference>
<reference evidence="3 4" key="1">
    <citation type="submission" date="2015-03" db="EMBL/GenBank/DDBJ databases">
        <title>Genome sequence of Variovorax paradoxus TBEA6.</title>
        <authorList>
            <person name="Poehlein A."/>
            <person name="Schuldes J."/>
            <person name="Wuebbeler J.H."/>
            <person name="Hiessl S."/>
            <person name="Steinbuechel A."/>
            <person name="Daniel R."/>
        </authorList>
    </citation>
    <scope>NUCLEOTIDE SEQUENCE [LARGE SCALE GENOMIC DNA]</scope>
    <source>
        <strain evidence="3 4">TBEA6</strain>
    </source>
</reference>
<dbReference type="Gene3D" id="2.60.120.10">
    <property type="entry name" value="Jelly Rolls"/>
    <property type="match status" value="1"/>
</dbReference>
<dbReference type="CDD" id="cd02209">
    <property type="entry name" value="cupin_XRE_C"/>
    <property type="match status" value="1"/>
</dbReference>
<name>A0A0H2LSW5_VARPD</name>
<dbReference type="Proteomes" id="UP000035170">
    <property type="component" value="Unassembled WGS sequence"/>
</dbReference>
<dbReference type="PANTHER" id="PTHR46797:SF1">
    <property type="entry name" value="METHYLPHOSPHONATE SYNTHASE"/>
    <property type="match status" value="1"/>
</dbReference>
<evidence type="ECO:0000259" key="2">
    <source>
        <dbReference type="PROSITE" id="PS50943"/>
    </source>
</evidence>
<dbReference type="Gene3D" id="1.10.260.40">
    <property type="entry name" value="lambda repressor-like DNA-binding domains"/>
    <property type="match status" value="1"/>
</dbReference>
<sequence length="223" mass="24095">MAHRELASPLPTARPLRLPASVTCVRPRQPAHVVRSLSAARIGAQVRALRLAAEVSGGALAKTSGISASMLSRIERGLVSPSVETLERLANGLGVPASRFFSDQARRTDFCHVRAGHGVLVDRIGAVADYRYELLGHLLSGNLFVEPYLVTLLPGADPYVTFQHPGLKFLYFLSGEVMYRYGAKSVAVRAGDSLLFDATALHGIEAIQTQPVSYLSVVFTLRE</sequence>
<dbReference type="GO" id="GO:0003677">
    <property type="term" value="F:DNA binding"/>
    <property type="evidence" value="ECO:0007669"/>
    <property type="project" value="UniProtKB-KW"/>
</dbReference>
<dbReference type="SMART" id="SM00530">
    <property type="entry name" value="HTH_XRE"/>
    <property type="match status" value="1"/>
</dbReference>
<evidence type="ECO:0000256" key="1">
    <source>
        <dbReference type="ARBA" id="ARBA00023125"/>
    </source>
</evidence>
<dbReference type="InterPro" id="IPR050807">
    <property type="entry name" value="TransReg_Diox_bact_type"/>
</dbReference>
<proteinExistence type="predicted"/>
<dbReference type="EMBL" id="JZWI01000035">
    <property type="protein sequence ID" value="KLN53324.1"/>
    <property type="molecule type" value="Genomic_DNA"/>
</dbReference>
<evidence type="ECO:0000313" key="4">
    <source>
        <dbReference type="Proteomes" id="UP000035170"/>
    </source>
</evidence>
<dbReference type="SUPFAM" id="SSF51182">
    <property type="entry name" value="RmlC-like cupins"/>
    <property type="match status" value="1"/>
</dbReference>
<dbReference type="InterPro" id="IPR013096">
    <property type="entry name" value="Cupin_2"/>
</dbReference>
<accession>A0A0H2LSW5</accession>
<dbReference type="CDD" id="cd00093">
    <property type="entry name" value="HTH_XRE"/>
    <property type="match status" value="1"/>
</dbReference>
<dbReference type="Pfam" id="PF13560">
    <property type="entry name" value="HTH_31"/>
    <property type="match status" value="1"/>
</dbReference>
<dbReference type="InterPro" id="IPR001387">
    <property type="entry name" value="Cro/C1-type_HTH"/>
</dbReference>
<dbReference type="AlphaFoldDB" id="A0A0H2LSW5"/>
<feature type="domain" description="HTH cro/C1-type" evidence="2">
    <location>
        <begin position="46"/>
        <end position="100"/>
    </location>
</feature>
<dbReference type="GO" id="GO:0005829">
    <property type="term" value="C:cytosol"/>
    <property type="evidence" value="ECO:0007669"/>
    <property type="project" value="TreeGrafter"/>
</dbReference>